<evidence type="ECO:0000313" key="4">
    <source>
        <dbReference type="Proteomes" id="UP000011680"/>
    </source>
</evidence>
<dbReference type="EMBL" id="AOMF01000186">
    <property type="protein sequence ID" value="EMA48694.1"/>
    <property type="molecule type" value="Genomic_DNA"/>
</dbReference>
<dbReference type="RefSeq" id="WP_007743429.1">
    <property type="nucleotide sequence ID" value="NZ_AOMF01000186.1"/>
</dbReference>
<evidence type="ECO:0000313" key="3">
    <source>
        <dbReference type="EMBL" id="EMA48694.1"/>
    </source>
</evidence>
<proteinExistence type="predicted"/>
<evidence type="ECO:0000256" key="1">
    <source>
        <dbReference type="SAM" id="MobiDB-lite"/>
    </source>
</evidence>
<feature type="compositionally biased region" description="Basic and acidic residues" evidence="1">
    <location>
        <begin position="11"/>
        <end position="23"/>
    </location>
</feature>
<organism evidence="3 4">
    <name type="scientific">Halococcus thailandensis JCM 13552</name>
    <dbReference type="NCBI Taxonomy" id="1227457"/>
    <lineage>
        <taxon>Archaea</taxon>
        <taxon>Methanobacteriati</taxon>
        <taxon>Methanobacteriota</taxon>
        <taxon>Stenosarchaea group</taxon>
        <taxon>Halobacteria</taxon>
        <taxon>Halobacteriales</taxon>
        <taxon>Halococcaceae</taxon>
        <taxon>Halococcus</taxon>
    </lineage>
</organism>
<feature type="region of interest" description="Disordered" evidence="1">
    <location>
        <begin position="1"/>
        <end position="35"/>
    </location>
</feature>
<name>M0MV73_9EURY</name>
<dbReference type="PATRIC" id="fig|1227457.3.peg.3907"/>
<dbReference type="eggNOG" id="arCOG06156">
    <property type="taxonomic scope" value="Archaea"/>
</dbReference>
<sequence length="134" mass="14568">MSDDGSDTTAELERLKDETRIGGRTDTAGGETTDDPVAELVEYITTVRDGDATQSFGAKDDQIAAYLAYLSDHPETMRVVGEAAADNLARSPTVNYEQKSGIVRLLFRLGLQEAMPEHDDQLGDAIAEYARTNL</sequence>
<dbReference type="Proteomes" id="UP000011680">
    <property type="component" value="Unassembled WGS sequence"/>
</dbReference>
<gene>
    <name evidence="3" type="ORF">C451_20038</name>
</gene>
<dbReference type="Pfam" id="PF26424">
    <property type="entry name" value="DUF8115"/>
    <property type="match status" value="1"/>
</dbReference>
<keyword evidence="4" id="KW-1185">Reference proteome</keyword>
<dbReference type="InterPro" id="IPR058428">
    <property type="entry name" value="DUF8115"/>
</dbReference>
<dbReference type="AlphaFoldDB" id="M0MV73"/>
<accession>M0MV73</accession>
<evidence type="ECO:0000259" key="2">
    <source>
        <dbReference type="Pfam" id="PF26424"/>
    </source>
</evidence>
<reference evidence="3 4" key="1">
    <citation type="journal article" date="2014" name="PLoS Genet.">
        <title>Phylogenetically driven sequencing of extremely halophilic archaea reveals strategies for static and dynamic osmo-response.</title>
        <authorList>
            <person name="Becker E.A."/>
            <person name="Seitzer P.M."/>
            <person name="Tritt A."/>
            <person name="Larsen D."/>
            <person name="Krusor M."/>
            <person name="Yao A.I."/>
            <person name="Wu D."/>
            <person name="Madern D."/>
            <person name="Eisen J.A."/>
            <person name="Darling A.E."/>
            <person name="Facciotti M.T."/>
        </authorList>
    </citation>
    <scope>NUCLEOTIDE SEQUENCE [LARGE SCALE GENOMIC DNA]</scope>
    <source>
        <strain evidence="3 4">JCM 13552</strain>
    </source>
</reference>
<comment type="caution">
    <text evidence="3">The sequence shown here is derived from an EMBL/GenBank/DDBJ whole genome shotgun (WGS) entry which is preliminary data.</text>
</comment>
<protein>
    <recommendedName>
        <fullName evidence="2">DUF8115 domain-containing protein</fullName>
    </recommendedName>
</protein>
<feature type="domain" description="DUF8115" evidence="2">
    <location>
        <begin position="10"/>
        <end position="133"/>
    </location>
</feature>
<dbReference type="STRING" id="1227457.C451_20038"/>